<proteinExistence type="predicted"/>
<keyword evidence="4" id="KW-1185">Reference proteome</keyword>
<organism evidence="3 4">
    <name type="scientific">Actinoplanes auranticolor</name>
    <dbReference type="NCBI Taxonomy" id="47988"/>
    <lineage>
        <taxon>Bacteria</taxon>
        <taxon>Bacillati</taxon>
        <taxon>Actinomycetota</taxon>
        <taxon>Actinomycetes</taxon>
        <taxon>Micromonosporales</taxon>
        <taxon>Micromonosporaceae</taxon>
        <taxon>Actinoplanes</taxon>
    </lineage>
</organism>
<evidence type="ECO:0000256" key="1">
    <source>
        <dbReference type="PROSITE-ProRule" id="PRU01251"/>
    </source>
</evidence>
<dbReference type="Pfam" id="PF02861">
    <property type="entry name" value="Clp_N"/>
    <property type="match status" value="1"/>
</dbReference>
<dbReference type="Gene3D" id="1.10.1780.10">
    <property type="entry name" value="Clp, N-terminal domain"/>
    <property type="match status" value="1"/>
</dbReference>
<sequence>MKLPRALQDVRTIEALLTGAEAEAQRAGDDLPGPEHLLLSAFGLPDGTARRAFERLGADPADFRAAVETAHRQALQYVGVTVPDNAGEFPPPPLGGVHRMTAPGQEVFQAAVKLSKATKPSLLRGGHVVAAVCGQEHGTVARALTALGIERSVLAAAAREALADR</sequence>
<accession>A0A919SL42</accession>
<evidence type="ECO:0000259" key="2">
    <source>
        <dbReference type="PROSITE" id="PS51903"/>
    </source>
</evidence>
<comment type="caution">
    <text evidence="3">The sequence shown here is derived from an EMBL/GenBank/DDBJ whole genome shotgun (WGS) entry which is preliminary data.</text>
</comment>
<dbReference type="EMBL" id="BOQL01000044">
    <property type="protein sequence ID" value="GIM73534.1"/>
    <property type="molecule type" value="Genomic_DNA"/>
</dbReference>
<dbReference type="InterPro" id="IPR004176">
    <property type="entry name" value="Clp_R_N"/>
</dbReference>
<reference evidence="3" key="1">
    <citation type="submission" date="2021-03" db="EMBL/GenBank/DDBJ databases">
        <title>Whole genome shotgun sequence of Actinoplanes auranticolor NBRC 12245.</title>
        <authorList>
            <person name="Komaki H."/>
            <person name="Tamura T."/>
        </authorList>
    </citation>
    <scope>NUCLEOTIDE SEQUENCE</scope>
    <source>
        <strain evidence="3">NBRC 12245</strain>
    </source>
</reference>
<feature type="domain" description="Clp R" evidence="2">
    <location>
        <begin position="1"/>
        <end position="74"/>
    </location>
</feature>
<dbReference type="InterPro" id="IPR036628">
    <property type="entry name" value="Clp_N_dom_sf"/>
</dbReference>
<gene>
    <name evidence="3" type="ORF">Aau02nite_56520</name>
</gene>
<name>A0A919SL42_9ACTN</name>
<protein>
    <recommendedName>
        <fullName evidence="2">Clp R domain-containing protein</fullName>
    </recommendedName>
</protein>
<dbReference type="PROSITE" id="PS51903">
    <property type="entry name" value="CLP_R"/>
    <property type="match status" value="1"/>
</dbReference>
<evidence type="ECO:0000313" key="3">
    <source>
        <dbReference type="EMBL" id="GIM73534.1"/>
    </source>
</evidence>
<dbReference type="Proteomes" id="UP000681340">
    <property type="component" value="Unassembled WGS sequence"/>
</dbReference>
<dbReference type="AlphaFoldDB" id="A0A919SL42"/>
<evidence type="ECO:0000313" key="4">
    <source>
        <dbReference type="Proteomes" id="UP000681340"/>
    </source>
</evidence>
<dbReference type="SUPFAM" id="SSF81923">
    <property type="entry name" value="Double Clp-N motif"/>
    <property type="match status" value="2"/>
</dbReference>
<keyword evidence="1" id="KW-0677">Repeat</keyword>
<dbReference type="RefSeq" id="WP_246595491.1">
    <property type="nucleotide sequence ID" value="NZ_BAABEA010000054.1"/>
</dbReference>